<proteinExistence type="predicted"/>
<comment type="caution">
    <text evidence="2">The sequence shown here is derived from an EMBL/GenBank/DDBJ whole genome shotgun (WGS) entry which is preliminary data.</text>
</comment>
<keyword evidence="1" id="KW-1133">Transmembrane helix</keyword>
<feature type="transmembrane region" description="Helical" evidence="1">
    <location>
        <begin position="12"/>
        <end position="31"/>
    </location>
</feature>
<name>A0A9D1XJW0_9FIRM</name>
<organism evidence="2 3">
    <name type="scientific">Candidatus Erysipelatoclostridium merdavium</name>
    <dbReference type="NCBI Taxonomy" id="2838566"/>
    <lineage>
        <taxon>Bacteria</taxon>
        <taxon>Bacillati</taxon>
        <taxon>Bacillota</taxon>
        <taxon>Erysipelotrichia</taxon>
        <taxon>Erysipelotrichales</taxon>
        <taxon>Erysipelotrichales incertae sedis</taxon>
    </lineage>
</organism>
<feature type="transmembrane region" description="Helical" evidence="1">
    <location>
        <begin position="237"/>
        <end position="255"/>
    </location>
</feature>
<evidence type="ECO:0000256" key="1">
    <source>
        <dbReference type="SAM" id="Phobius"/>
    </source>
</evidence>
<dbReference type="EMBL" id="DXET01000007">
    <property type="protein sequence ID" value="HIX80392.1"/>
    <property type="molecule type" value="Genomic_DNA"/>
</dbReference>
<feature type="transmembrane region" description="Helical" evidence="1">
    <location>
        <begin position="150"/>
        <end position="169"/>
    </location>
</feature>
<keyword evidence="1" id="KW-0472">Membrane</keyword>
<feature type="transmembrane region" description="Helical" evidence="1">
    <location>
        <begin position="88"/>
        <end position="106"/>
    </location>
</feature>
<accession>A0A9D1XJW0</accession>
<keyword evidence="1" id="KW-0812">Transmembrane</keyword>
<feature type="transmembrane region" description="Helical" evidence="1">
    <location>
        <begin position="51"/>
        <end position="81"/>
    </location>
</feature>
<dbReference type="Proteomes" id="UP000886724">
    <property type="component" value="Unassembled WGS sequence"/>
</dbReference>
<reference evidence="2" key="1">
    <citation type="journal article" date="2021" name="PeerJ">
        <title>Extensive microbial diversity within the chicken gut microbiome revealed by metagenomics and culture.</title>
        <authorList>
            <person name="Gilroy R."/>
            <person name="Ravi A."/>
            <person name="Getino M."/>
            <person name="Pursley I."/>
            <person name="Horton D.L."/>
            <person name="Alikhan N.F."/>
            <person name="Baker D."/>
            <person name="Gharbi K."/>
            <person name="Hall N."/>
            <person name="Watson M."/>
            <person name="Adriaenssens E.M."/>
            <person name="Foster-Nyarko E."/>
            <person name="Jarju S."/>
            <person name="Secka A."/>
            <person name="Antonio M."/>
            <person name="Oren A."/>
            <person name="Chaudhuri R.R."/>
            <person name="La Ragione R."/>
            <person name="Hildebrand F."/>
            <person name="Pallen M.J."/>
        </authorList>
    </citation>
    <scope>NUCLEOTIDE SEQUENCE</scope>
    <source>
        <strain evidence="2">ChiGjej1B1-14440</strain>
    </source>
</reference>
<gene>
    <name evidence="2" type="ORF">H9980_00240</name>
</gene>
<protein>
    <submittedName>
        <fullName evidence="2">Uncharacterized protein</fullName>
    </submittedName>
</protein>
<evidence type="ECO:0000313" key="2">
    <source>
        <dbReference type="EMBL" id="HIX80392.1"/>
    </source>
</evidence>
<evidence type="ECO:0000313" key="3">
    <source>
        <dbReference type="Proteomes" id="UP000886724"/>
    </source>
</evidence>
<dbReference type="AlphaFoldDB" id="A0A9D1XJW0"/>
<reference evidence="2" key="2">
    <citation type="submission" date="2021-04" db="EMBL/GenBank/DDBJ databases">
        <authorList>
            <person name="Gilroy R."/>
        </authorList>
    </citation>
    <scope>NUCLEOTIDE SEQUENCE</scope>
    <source>
        <strain evidence="2">ChiGjej1B1-14440</strain>
    </source>
</reference>
<sequence>MDILNKYSKKKTVYLLATVSSGFITVLWLLSKLGIGSSSSSYSSIDALSSIGTIITLLQIVFYVLLIVAIVTAILSAFYFFKKDKQDYIMLGEFIASCISSVLLLLSMSGVNLVCKAIRAYLSQDFSAVSSISNESAYSALSSMATNLEYYLYVSIAVFVLNMVVLLIIKNVIHINNFHYSLEEGPYVNNYAYQAADNGSNAGNYTGNGVNNPGGYPNAPKSSFDFKAFIKSKNGKITVGVIAVVLVAFIGYQIYDNFFNYTEIDLAKNITCEFAGKDGEGYISDVNNDIDYDKNNQQLAAFVNDTRLDYETSYDLSNGDEVTITVKYSEETAKASKIKVTNDSKTIKVKGLIERYKNAAALPDDLIEELESEAEDKAEDQFDDAYSTTYNYSLDSMWFAKGDDYDRAIAVYKVDATRTSSWSNEVTQNTYYYALYTSTEINSAYLDEDDSHYWRYYVLEDSQGNDLTTADGVEDGLKTAFDDYSIEKIK</sequence>